<evidence type="ECO:0000313" key="3">
    <source>
        <dbReference type="Proteomes" id="UP000237983"/>
    </source>
</evidence>
<dbReference type="RefSeq" id="WP_245884559.1">
    <property type="nucleotide sequence ID" value="NZ_PVTL01000002.1"/>
</dbReference>
<reference evidence="2 3" key="1">
    <citation type="submission" date="2018-03" db="EMBL/GenBank/DDBJ databases">
        <title>Genomic Encyclopedia of Type Strains, Phase III (KMG-III): the genomes of soil and plant-associated and newly described type strains.</title>
        <authorList>
            <person name="Whitman W."/>
        </authorList>
    </citation>
    <scope>NUCLEOTIDE SEQUENCE [LARGE SCALE GENOMIC DNA]</scope>
    <source>
        <strain evidence="2 3">CGMCC 1.12484</strain>
    </source>
</reference>
<proteinExistence type="predicted"/>
<accession>A0A2T0VH76</accession>
<sequence length="81" mass="9128">MLTHLQIVLNAKLRRHEGFFFTWVDATESGNGRSSIWLHTGVPLFIQYSSSERHEINREWLDQLTASANSANGLSLSTEPG</sequence>
<evidence type="ECO:0000259" key="1">
    <source>
        <dbReference type="Pfam" id="PF25355"/>
    </source>
</evidence>
<dbReference type="AlphaFoldDB" id="A0A2T0VH76"/>
<protein>
    <recommendedName>
        <fullName evidence="1">DUF7882 domain-containing protein</fullName>
    </recommendedName>
</protein>
<evidence type="ECO:0000313" key="2">
    <source>
        <dbReference type="EMBL" id="PRY69559.1"/>
    </source>
</evidence>
<name>A0A2T0VH76_9MICO</name>
<feature type="domain" description="DUF7882" evidence="1">
    <location>
        <begin position="1"/>
        <end position="79"/>
    </location>
</feature>
<keyword evidence="3" id="KW-1185">Reference proteome</keyword>
<dbReference type="Proteomes" id="UP000237983">
    <property type="component" value="Unassembled WGS sequence"/>
</dbReference>
<gene>
    <name evidence="2" type="ORF">B0I08_102235</name>
</gene>
<organism evidence="2 3">
    <name type="scientific">Glaciihabitans tibetensis</name>
    <dbReference type="NCBI Taxonomy" id="1266600"/>
    <lineage>
        <taxon>Bacteria</taxon>
        <taxon>Bacillati</taxon>
        <taxon>Actinomycetota</taxon>
        <taxon>Actinomycetes</taxon>
        <taxon>Micrococcales</taxon>
        <taxon>Microbacteriaceae</taxon>
        <taxon>Glaciihabitans</taxon>
    </lineage>
</organism>
<dbReference type="Pfam" id="PF25355">
    <property type="entry name" value="DUF7882"/>
    <property type="match status" value="1"/>
</dbReference>
<dbReference type="InterPro" id="IPR057204">
    <property type="entry name" value="DUF7882"/>
</dbReference>
<dbReference type="EMBL" id="PVTL01000002">
    <property type="protein sequence ID" value="PRY69559.1"/>
    <property type="molecule type" value="Genomic_DNA"/>
</dbReference>
<comment type="caution">
    <text evidence="2">The sequence shown here is derived from an EMBL/GenBank/DDBJ whole genome shotgun (WGS) entry which is preliminary data.</text>
</comment>